<reference evidence="4 5" key="1">
    <citation type="submission" date="2021-01" db="EMBL/GenBank/DDBJ databases">
        <title>Genomic Encyclopedia of Type Strains, Phase IV (KMG-IV): sequencing the most valuable type-strain genomes for metagenomic binning, comparative biology and taxonomic classification.</title>
        <authorList>
            <person name="Goeker M."/>
        </authorList>
    </citation>
    <scope>NUCLEOTIDE SEQUENCE [LARGE SCALE GENOMIC DNA]</scope>
    <source>
        <strain evidence="4 5">DSM 25540</strain>
    </source>
</reference>
<dbReference type="InterPro" id="IPR052057">
    <property type="entry name" value="IS150/IS1296_orfA-like"/>
</dbReference>
<dbReference type="InterPro" id="IPR010921">
    <property type="entry name" value="Trp_repressor/repl_initiator"/>
</dbReference>
<dbReference type="EMBL" id="JAFBEC010000006">
    <property type="protein sequence ID" value="MBM7633320.1"/>
    <property type="molecule type" value="Genomic_DNA"/>
</dbReference>
<feature type="domain" description="Insertion element IS150 protein InsJ-like helix-turn-helix" evidence="3">
    <location>
        <begin position="146"/>
        <end position="181"/>
    </location>
</feature>
<dbReference type="SUPFAM" id="SSF46689">
    <property type="entry name" value="Homeodomain-like"/>
    <property type="match status" value="1"/>
</dbReference>
<comment type="similarity">
    <text evidence="1">Belongs to the IS150/IS1296 orfA family.</text>
</comment>
<evidence type="ECO:0000259" key="3">
    <source>
        <dbReference type="Pfam" id="PF13518"/>
    </source>
</evidence>
<dbReference type="Proteomes" id="UP000741863">
    <property type="component" value="Unassembled WGS sequence"/>
</dbReference>
<evidence type="ECO:0000256" key="2">
    <source>
        <dbReference type="SAM" id="MobiDB-lite"/>
    </source>
</evidence>
<accession>A0ABS2PCZ7</accession>
<sequence>MAKSKFTAEAKYEVIQAIEEGYSTIKEVTEQYGISVATFKRWRRKYEHLGLEGLQPAKGQKTYTKEIKRQAVHEALSEHYSLTEIAIRYAISDQSVLRKWIQQYNGQKGEKSTGKRVNRPMTKGRATTHEERIFIAKDCTESNKDYQMIAEHYNVSYQQVYQWTKKYEEGGEDALRDRRGRTKTEEELTPKEKAELQTNKLKRENERLRAENALLKKLKQIERRRK</sequence>
<evidence type="ECO:0000313" key="4">
    <source>
        <dbReference type="EMBL" id="MBM7633320.1"/>
    </source>
</evidence>
<dbReference type="InterPro" id="IPR009057">
    <property type="entry name" value="Homeodomain-like_sf"/>
</dbReference>
<dbReference type="Pfam" id="PF13518">
    <property type="entry name" value="HTH_28"/>
    <property type="match status" value="2"/>
</dbReference>
<feature type="region of interest" description="Disordered" evidence="2">
    <location>
        <begin position="172"/>
        <end position="198"/>
    </location>
</feature>
<feature type="domain" description="Insertion element IS150 protein InsJ-like helix-turn-helix" evidence="3">
    <location>
        <begin position="11"/>
        <end position="61"/>
    </location>
</feature>
<keyword evidence="5" id="KW-1185">Reference proteome</keyword>
<organism evidence="4 5">
    <name type="scientific">Geomicrobium sediminis</name>
    <dbReference type="NCBI Taxonomy" id="1347788"/>
    <lineage>
        <taxon>Bacteria</taxon>
        <taxon>Bacillati</taxon>
        <taxon>Bacillota</taxon>
        <taxon>Bacilli</taxon>
        <taxon>Bacillales</taxon>
        <taxon>Geomicrobium</taxon>
    </lineage>
</organism>
<comment type="caution">
    <text evidence="4">The sequence shown here is derived from an EMBL/GenBank/DDBJ whole genome shotgun (WGS) entry which is preliminary data.</text>
</comment>
<dbReference type="InterPro" id="IPR036388">
    <property type="entry name" value="WH-like_DNA-bd_sf"/>
</dbReference>
<name>A0ABS2PCZ7_9BACL</name>
<evidence type="ECO:0000256" key="1">
    <source>
        <dbReference type="ARBA" id="ARBA00038232"/>
    </source>
</evidence>
<dbReference type="InterPro" id="IPR055247">
    <property type="entry name" value="InsJ-like_HTH"/>
</dbReference>
<dbReference type="SUPFAM" id="SSF48295">
    <property type="entry name" value="TrpR-like"/>
    <property type="match status" value="2"/>
</dbReference>
<proteinExistence type="inferred from homology"/>
<evidence type="ECO:0000313" key="5">
    <source>
        <dbReference type="Proteomes" id="UP000741863"/>
    </source>
</evidence>
<dbReference type="Gene3D" id="1.10.10.10">
    <property type="entry name" value="Winged helix-like DNA-binding domain superfamily/Winged helix DNA-binding domain"/>
    <property type="match status" value="3"/>
</dbReference>
<dbReference type="PANTHER" id="PTHR33795:SF1">
    <property type="entry name" value="INSERTION ELEMENT IS150 PROTEIN INSJ"/>
    <property type="match status" value="1"/>
</dbReference>
<dbReference type="PANTHER" id="PTHR33795">
    <property type="entry name" value="INSERTION ELEMENT IS150 PROTEIN INSJ"/>
    <property type="match status" value="1"/>
</dbReference>
<gene>
    <name evidence="4" type="ORF">JOD17_002414</name>
</gene>
<protein>
    <submittedName>
        <fullName evidence="4">Transposase-like protein</fullName>
    </submittedName>
</protein>